<dbReference type="GO" id="GO:0008870">
    <property type="term" value="F:galactoside O-acetyltransferase activity"/>
    <property type="evidence" value="ECO:0007669"/>
    <property type="project" value="TreeGrafter"/>
</dbReference>
<comment type="similarity">
    <text evidence="1 5">Belongs to the transferase hexapeptide repeat family.</text>
</comment>
<dbReference type="OrthoDB" id="9812571at2"/>
<dbReference type="PANTHER" id="PTHR43017:SF1">
    <property type="entry name" value="ACETYLTRANSFERASE YJL218W-RELATED"/>
    <property type="match status" value="1"/>
</dbReference>
<accession>A0A1R0XYM5</accession>
<keyword evidence="3" id="KW-0677">Repeat</keyword>
<gene>
    <name evidence="7" type="primary">lacA</name>
    <name evidence="7" type="ORF">BSK52_14755</name>
</gene>
<dbReference type="PANTHER" id="PTHR43017">
    <property type="entry name" value="GALACTOSIDE O-ACETYLTRANSFERASE"/>
    <property type="match status" value="1"/>
</dbReference>
<dbReference type="PROSITE" id="PS00101">
    <property type="entry name" value="HEXAPEP_TRANSFERASES"/>
    <property type="match status" value="1"/>
</dbReference>
<dbReference type="FunFam" id="2.160.10.10:FF:000025">
    <property type="entry name" value="Hexapeptide-repeat containing-acetyltransferase"/>
    <property type="match status" value="1"/>
</dbReference>
<feature type="domain" description="Maltose/galactoside acetyltransferase" evidence="6">
    <location>
        <begin position="4"/>
        <end position="58"/>
    </location>
</feature>
<keyword evidence="4 5" id="KW-0012">Acyltransferase</keyword>
<evidence type="ECO:0000256" key="1">
    <source>
        <dbReference type="ARBA" id="ARBA00007274"/>
    </source>
</evidence>
<evidence type="ECO:0000256" key="3">
    <source>
        <dbReference type="ARBA" id="ARBA00022737"/>
    </source>
</evidence>
<dbReference type="AlphaFoldDB" id="A0A1R0XYM5"/>
<organism evidence="7 8">
    <name type="scientific">Paenibacillus odorifer</name>
    <dbReference type="NCBI Taxonomy" id="189426"/>
    <lineage>
        <taxon>Bacteria</taxon>
        <taxon>Bacillati</taxon>
        <taxon>Bacillota</taxon>
        <taxon>Bacilli</taxon>
        <taxon>Bacillales</taxon>
        <taxon>Paenibacillaceae</taxon>
        <taxon>Paenibacillus</taxon>
    </lineage>
</organism>
<evidence type="ECO:0000256" key="4">
    <source>
        <dbReference type="ARBA" id="ARBA00023315"/>
    </source>
</evidence>
<dbReference type="EMBL" id="MPTC01000011">
    <property type="protein sequence ID" value="OMD40146.1"/>
    <property type="molecule type" value="Genomic_DNA"/>
</dbReference>
<reference evidence="7 8" key="1">
    <citation type="submission" date="2016-10" db="EMBL/GenBank/DDBJ databases">
        <title>Paenibacillus species isolates.</title>
        <authorList>
            <person name="Beno S.M."/>
        </authorList>
    </citation>
    <scope>NUCLEOTIDE SEQUENCE [LARGE SCALE GENOMIC DNA]</scope>
    <source>
        <strain evidence="7 8">FSL H7-0710</strain>
    </source>
</reference>
<dbReference type="Gene3D" id="2.160.10.10">
    <property type="entry name" value="Hexapeptide repeat proteins"/>
    <property type="match status" value="1"/>
</dbReference>
<dbReference type="SUPFAM" id="SSF51161">
    <property type="entry name" value="Trimeric LpxA-like enzymes"/>
    <property type="match status" value="1"/>
</dbReference>
<dbReference type="Pfam" id="PF12464">
    <property type="entry name" value="Mac"/>
    <property type="match status" value="1"/>
</dbReference>
<evidence type="ECO:0000256" key="2">
    <source>
        <dbReference type="ARBA" id="ARBA00022679"/>
    </source>
</evidence>
<comment type="caution">
    <text evidence="7">The sequence shown here is derived from an EMBL/GenBank/DDBJ whole genome shotgun (WGS) entry which is preliminary data.</text>
</comment>
<proteinExistence type="inferred from homology"/>
<dbReference type="InterPro" id="IPR039369">
    <property type="entry name" value="LacA-like"/>
</dbReference>
<evidence type="ECO:0000313" key="8">
    <source>
        <dbReference type="Proteomes" id="UP000187439"/>
    </source>
</evidence>
<dbReference type="InterPro" id="IPR024688">
    <property type="entry name" value="Mac_dom"/>
</dbReference>
<evidence type="ECO:0000259" key="6">
    <source>
        <dbReference type="SMART" id="SM01266"/>
    </source>
</evidence>
<dbReference type="Pfam" id="PF00132">
    <property type="entry name" value="Hexapep"/>
    <property type="match status" value="1"/>
</dbReference>
<sequence>MTMRERIASGKLFTDYCEGLPEDRVKAKRRMHAFNLTTPDDLDKRTQLIQEIFGKETKAWIEPPFYFCYGTNIEIGDGTYINFNCNFVDDTKIIIGKNVMFGPAVTIATVGHPIHPDYRGYMYAEPVEIENNCWIGANVTICPGVTIGENTVIGAGSVVTKDIPANSIAVGNPCRVMRTINEHDLKYYYKDKEITEEDLDEEARLR</sequence>
<evidence type="ECO:0000313" key="7">
    <source>
        <dbReference type="EMBL" id="OMD40146.1"/>
    </source>
</evidence>
<name>A0A1R0XYM5_9BACL</name>
<dbReference type="InterPro" id="IPR018357">
    <property type="entry name" value="Hexapep_transf_CS"/>
</dbReference>
<dbReference type="InterPro" id="IPR001451">
    <property type="entry name" value="Hexapep"/>
</dbReference>
<dbReference type="SMART" id="SM01266">
    <property type="entry name" value="Mac"/>
    <property type="match status" value="1"/>
</dbReference>
<protein>
    <recommendedName>
        <fullName evidence="5">Acetyltransferase</fullName>
        <ecNumber evidence="5">2.3.1.-</ecNumber>
    </recommendedName>
</protein>
<keyword evidence="2 5" id="KW-0808">Transferase</keyword>
<evidence type="ECO:0000256" key="5">
    <source>
        <dbReference type="RuleBase" id="RU367021"/>
    </source>
</evidence>
<dbReference type="Proteomes" id="UP000187439">
    <property type="component" value="Unassembled WGS sequence"/>
</dbReference>
<dbReference type="EC" id="2.3.1.-" evidence="5"/>
<dbReference type="RefSeq" id="WP_042126328.1">
    <property type="nucleotide sequence ID" value="NZ_MPTC01000011.1"/>
</dbReference>
<dbReference type="CDD" id="cd03357">
    <property type="entry name" value="LbH_MAT_GAT"/>
    <property type="match status" value="1"/>
</dbReference>
<dbReference type="InterPro" id="IPR011004">
    <property type="entry name" value="Trimer_LpxA-like_sf"/>
</dbReference>